<feature type="non-terminal residue" evidence="2">
    <location>
        <position position="1"/>
    </location>
</feature>
<dbReference type="EMBL" id="KZ613963">
    <property type="protein sequence ID" value="PMD31313.1"/>
    <property type="molecule type" value="Genomic_DNA"/>
</dbReference>
<dbReference type="InterPro" id="IPR000073">
    <property type="entry name" value="AB_hydrolase_1"/>
</dbReference>
<sequence length="357" mass="38269">CKDITIPVTATANNTLLPTYPNSTSPEAFYEYFASLNFSAIAPFTNTVSGTFDISATYCEPTITFEGRNAVQLLVHGVAYTKSYWSGIDYPDPEFTGEYSWVSHAQSQGYATLSIDRLGNGASSHPDPINIVQGPLQVEIIYQLVQSLRSGKIPSITQSYNTVILASHSFGSILARSVATLHPTDGADAYILTAAGPNVVEGFASALGTFNARAASQVNPFEFSDLPQGYLLIDPPAIRDALYSYPSDFSQGLLDYDELTPHIFAAGEVLTQDPLESAPSNFTGPVLVVTGRYDQITCGTGNFSAGVAVCGEGDIAGMKTFFPVAREFAVYITDRTGHNLDTHFSAGESFGVVAQWL</sequence>
<feature type="non-terminal residue" evidence="2">
    <location>
        <position position="357"/>
    </location>
</feature>
<accession>A0A2J6QYG7</accession>
<organism evidence="2 3">
    <name type="scientific">Hyaloscypha variabilis (strain UAMH 11265 / GT02V1 / F)</name>
    <name type="common">Meliniomyces variabilis</name>
    <dbReference type="NCBI Taxonomy" id="1149755"/>
    <lineage>
        <taxon>Eukaryota</taxon>
        <taxon>Fungi</taxon>
        <taxon>Dikarya</taxon>
        <taxon>Ascomycota</taxon>
        <taxon>Pezizomycotina</taxon>
        <taxon>Leotiomycetes</taxon>
        <taxon>Helotiales</taxon>
        <taxon>Hyaloscyphaceae</taxon>
        <taxon>Hyaloscypha</taxon>
        <taxon>Hyaloscypha variabilis</taxon>
    </lineage>
</organism>
<feature type="domain" description="AB hydrolase-1" evidence="1">
    <location>
        <begin position="73"/>
        <end position="246"/>
    </location>
</feature>
<proteinExistence type="predicted"/>
<evidence type="ECO:0000313" key="3">
    <source>
        <dbReference type="Proteomes" id="UP000235786"/>
    </source>
</evidence>
<evidence type="ECO:0000259" key="1">
    <source>
        <dbReference type="Pfam" id="PF12697"/>
    </source>
</evidence>
<protein>
    <recommendedName>
        <fullName evidence="1">AB hydrolase-1 domain-containing protein</fullName>
    </recommendedName>
</protein>
<reference evidence="2 3" key="1">
    <citation type="submission" date="2016-04" db="EMBL/GenBank/DDBJ databases">
        <title>A degradative enzymes factory behind the ericoid mycorrhizal symbiosis.</title>
        <authorList>
            <consortium name="DOE Joint Genome Institute"/>
            <person name="Martino E."/>
            <person name="Morin E."/>
            <person name="Grelet G."/>
            <person name="Kuo A."/>
            <person name="Kohler A."/>
            <person name="Daghino S."/>
            <person name="Barry K."/>
            <person name="Choi C."/>
            <person name="Cichocki N."/>
            <person name="Clum A."/>
            <person name="Copeland A."/>
            <person name="Hainaut M."/>
            <person name="Haridas S."/>
            <person name="Labutti K."/>
            <person name="Lindquist E."/>
            <person name="Lipzen A."/>
            <person name="Khouja H.-R."/>
            <person name="Murat C."/>
            <person name="Ohm R."/>
            <person name="Olson A."/>
            <person name="Spatafora J."/>
            <person name="Veneault-Fourrey C."/>
            <person name="Henrissat B."/>
            <person name="Grigoriev I."/>
            <person name="Martin F."/>
            <person name="Perotto S."/>
        </authorList>
    </citation>
    <scope>NUCLEOTIDE SEQUENCE [LARGE SCALE GENOMIC DNA]</scope>
    <source>
        <strain evidence="2 3">F</strain>
    </source>
</reference>
<keyword evidence="3" id="KW-1185">Reference proteome</keyword>
<dbReference type="SUPFAM" id="SSF53474">
    <property type="entry name" value="alpha/beta-Hydrolases"/>
    <property type="match status" value="1"/>
</dbReference>
<dbReference type="AlphaFoldDB" id="A0A2J6QYG7"/>
<dbReference type="InterPro" id="IPR029058">
    <property type="entry name" value="AB_hydrolase_fold"/>
</dbReference>
<name>A0A2J6QYG7_HYAVF</name>
<dbReference type="STRING" id="1149755.A0A2J6QYG7"/>
<dbReference type="Pfam" id="PF12697">
    <property type="entry name" value="Abhydrolase_6"/>
    <property type="match status" value="1"/>
</dbReference>
<gene>
    <name evidence="2" type="ORF">L207DRAFT_393391</name>
</gene>
<evidence type="ECO:0000313" key="2">
    <source>
        <dbReference type="EMBL" id="PMD31313.1"/>
    </source>
</evidence>
<dbReference type="OrthoDB" id="190201at2759"/>
<dbReference type="Gene3D" id="3.40.50.1820">
    <property type="entry name" value="alpha/beta hydrolase"/>
    <property type="match status" value="1"/>
</dbReference>
<dbReference type="Proteomes" id="UP000235786">
    <property type="component" value="Unassembled WGS sequence"/>
</dbReference>